<dbReference type="PROSITE" id="PS00194">
    <property type="entry name" value="THIOREDOXIN_1"/>
    <property type="match status" value="1"/>
</dbReference>
<keyword evidence="4" id="KW-1015">Disulfide bond</keyword>
<dbReference type="PANTHER" id="PTHR42852:SF6">
    <property type="entry name" value="THIOL:DISULFIDE INTERCHANGE PROTEIN DSBE"/>
    <property type="match status" value="1"/>
</dbReference>
<feature type="domain" description="Thioredoxin" evidence="7">
    <location>
        <begin position="63"/>
        <end position="211"/>
    </location>
</feature>
<dbReference type="EMBL" id="CP157390">
    <property type="protein sequence ID" value="XBM49821.1"/>
    <property type="molecule type" value="Genomic_DNA"/>
</dbReference>
<sequence length="211" mass="22136">MTAPTLRSSRAATRRRLRLALPAAVAAAALFLTGCTANDNLAQQYRSGSGQNYIAGDGSVSEFAAGNRGEPVSFSGTLIDGAKVSNKDYAGKVLVVNFWYAGCPPCRVEAGDLEALSKKYASEGVGFLGVNLYDTASTAESFEKDKGVTYPSVLDRDTGSVLLAFSKTVPPKATPTTLVIDKEGRVSARILGAIPDRSILDTLISDAVAEH</sequence>
<name>A0AAU7GHA9_9MICO</name>
<feature type="signal peptide" evidence="6">
    <location>
        <begin position="1"/>
        <end position="37"/>
    </location>
</feature>
<accession>A0AAU7GHA9</accession>
<gene>
    <name evidence="8" type="ORF">AAME72_08105</name>
</gene>
<evidence type="ECO:0000256" key="6">
    <source>
        <dbReference type="SAM" id="SignalP"/>
    </source>
</evidence>
<dbReference type="Pfam" id="PF08534">
    <property type="entry name" value="Redoxin"/>
    <property type="match status" value="1"/>
</dbReference>
<reference evidence="8" key="1">
    <citation type="submission" date="2024-05" db="EMBL/GenBank/DDBJ databases">
        <title>The Natural Products Discovery Center: Release of the First 8490 Sequenced Strains for Exploring Actinobacteria Biosynthetic Diversity.</title>
        <authorList>
            <person name="Kalkreuter E."/>
            <person name="Kautsar S.A."/>
            <person name="Yang D."/>
            <person name="Bader C.D."/>
            <person name="Teijaro C.N."/>
            <person name="Fluegel L."/>
            <person name="Davis C.M."/>
            <person name="Simpson J.R."/>
            <person name="Lauterbach L."/>
            <person name="Steele A.D."/>
            <person name="Gui C."/>
            <person name="Meng S."/>
            <person name="Li G."/>
            <person name="Viehrig K."/>
            <person name="Ye F."/>
            <person name="Su P."/>
            <person name="Kiefer A.F."/>
            <person name="Nichols A."/>
            <person name="Cepeda A.J."/>
            <person name="Yan W."/>
            <person name="Fan B."/>
            <person name="Jiang Y."/>
            <person name="Adhikari A."/>
            <person name="Zheng C.-J."/>
            <person name="Schuster L."/>
            <person name="Cowan T.M."/>
            <person name="Smanski M.J."/>
            <person name="Chevrette M.G."/>
            <person name="de Carvalho L.P.S."/>
            <person name="Shen B."/>
        </authorList>
    </citation>
    <scope>NUCLEOTIDE SEQUENCE</scope>
    <source>
        <strain evidence="8">NPDC080035</strain>
    </source>
</reference>
<dbReference type="GO" id="GO:0016491">
    <property type="term" value="F:oxidoreductase activity"/>
    <property type="evidence" value="ECO:0007669"/>
    <property type="project" value="InterPro"/>
</dbReference>
<dbReference type="InterPro" id="IPR050553">
    <property type="entry name" value="Thioredoxin_ResA/DsbE_sf"/>
</dbReference>
<dbReference type="Gene3D" id="3.40.30.10">
    <property type="entry name" value="Glutaredoxin"/>
    <property type="match status" value="1"/>
</dbReference>
<keyword evidence="3" id="KW-0812">Transmembrane</keyword>
<comment type="subcellular location">
    <subcellularLocation>
        <location evidence="1">Cell envelope</location>
    </subcellularLocation>
</comment>
<dbReference type="CDD" id="cd02966">
    <property type="entry name" value="TlpA_like_family"/>
    <property type="match status" value="1"/>
</dbReference>
<dbReference type="InterPro" id="IPR017937">
    <property type="entry name" value="Thioredoxin_CS"/>
</dbReference>
<evidence type="ECO:0000259" key="7">
    <source>
        <dbReference type="PROSITE" id="PS51352"/>
    </source>
</evidence>
<evidence type="ECO:0000256" key="2">
    <source>
        <dbReference type="ARBA" id="ARBA00022748"/>
    </source>
</evidence>
<dbReference type="PROSITE" id="PS51352">
    <property type="entry name" value="THIOREDOXIN_2"/>
    <property type="match status" value="1"/>
</dbReference>
<keyword evidence="3" id="KW-0735">Signal-anchor</keyword>
<dbReference type="GO" id="GO:0030313">
    <property type="term" value="C:cell envelope"/>
    <property type="evidence" value="ECO:0007669"/>
    <property type="project" value="UniProtKB-SubCell"/>
</dbReference>
<dbReference type="InterPro" id="IPR013740">
    <property type="entry name" value="Redoxin"/>
</dbReference>
<keyword evidence="6" id="KW-0732">Signal</keyword>
<keyword evidence="5" id="KW-0676">Redox-active center</keyword>
<evidence type="ECO:0000256" key="1">
    <source>
        <dbReference type="ARBA" id="ARBA00004196"/>
    </source>
</evidence>
<dbReference type="GO" id="GO:0017004">
    <property type="term" value="P:cytochrome complex assembly"/>
    <property type="evidence" value="ECO:0007669"/>
    <property type="project" value="UniProtKB-KW"/>
</dbReference>
<evidence type="ECO:0000256" key="5">
    <source>
        <dbReference type="ARBA" id="ARBA00023284"/>
    </source>
</evidence>
<dbReference type="InterPro" id="IPR013766">
    <property type="entry name" value="Thioredoxin_domain"/>
</dbReference>
<dbReference type="AlphaFoldDB" id="A0AAU7GHA9"/>
<organism evidence="8">
    <name type="scientific">Leifsonia sp. NPDC080035</name>
    <dbReference type="NCBI Taxonomy" id="3143936"/>
    <lineage>
        <taxon>Bacteria</taxon>
        <taxon>Bacillati</taxon>
        <taxon>Actinomycetota</taxon>
        <taxon>Actinomycetes</taxon>
        <taxon>Micrococcales</taxon>
        <taxon>Microbacteriaceae</taxon>
        <taxon>Leifsonia</taxon>
    </lineage>
</organism>
<dbReference type="PANTHER" id="PTHR42852">
    <property type="entry name" value="THIOL:DISULFIDE INTERCHANGE PROTEIN DSBE"/>
    <property type="match status" value="1"/>
</dbReference>
<dbReference type="InterPro" id="IPR036249">
    <property type="entry name" value="Thioredoxin-like_sf"/>
</dbReference>
<feature type="chain" id="PRO_5043560108" evidence="6">
    <location>
        <begin position="38"/>
        <end position="211"/>
    </location>
</feature>
<evidence type="ECO:0000313" key="8">
    <source>
        <dbReference type="EMBL" id="XBM49821.1"/>
    </source>
</evidence>
<dbReference type="SUPFAM" id="SSF52833">
    <property type="entry name" value="Thioredoxin-like"/>
    <property type="match status" value="1"/>
</dbReference>
<evidence type="ECO:0000256" key="4">
    <source>
        <dbReference type="ARBA" id="ARBA00023157"/>
    </source>
</evidence>
<dbReference type="PROSITE" id="PS51257">
    <property type="entry name" value="PROKAR_LIPOPROTEIN"/>
    <property type="match status" value="1"/>
</dbReference>
<proteinExistence type="predicted"/>
<dbReference type="RefSeq" id="WP_348789732.1">
    <property type="nucleotide sequence ID" value="NZ_CP157390.1"/>
</dbReference>
<keyword evidence="2" id="KW-0201">Cytochrome c-type biogenesis</keyword>
<evidence type="ECO:0000256" key="3">
    <source>
        <dbReference type="ARBA" id="ARBA00022968"/>
    </source>
</evidence>
<protein>
    <submittedName>
        <fullName evidence="8">TlpA disulfide reductase family protein</fullName>
    </submittedName>
</protein>